<dbReference type="OrthoDB" id="5407781at2759"/>
<feature type="compositionally biased region" description="Polar residues" evidence="1">
    <location>
        <begin position="1"/>
        <end position="31"/>
    </location>
</feature>
<feature type="compositionally biased region" description="Low complexity" evidence="1">
    <location>
        <begin position="32"/>
        <end position="46"/>
    </location>
</feature>
<evidence type="ECO:0000256" key="1">
    <source>
        <dbReference type="SAM" id="MobiDB-lite"/>
    </source>
</evidence>
<feature type="compositionally biased region" description="Basic and acidic residues" evidence="1">
    <location>
        <begin position="258"/>
        <end position="268"/>
    </location>
</feature>
<feature type="compositionally biased region" description="Low complexity" evidence="1">
    <location>
        <begin position="172"/>
        <end position="210"/>
    </location>
</feature>
<accession>A0A0F8XK76</accession>
<gene>
    <name evidence="2" type="ORF">ARAM_003418</name>
</gene>
<comment type="caution">
    <text evidence="2">The sequence shown here is derived from an EMBL/GenBank/DDBJ whole genome shotgun (WGS) entry which is preliminary data.</text>
</comment>
<feature type="compositionally biased region" description="Polar residues" evidence="1">
    <location>
        <begin position="47"/>
        <end position="59"/>
    </location>
</feature>
<reference evidence="2 3" key="1">
    <citation type="submission" date="2015-02" db="EMBL/GenBank/DDBJ databases">
        <title>Draft Genome Sequences of Two Closely-Related Aflatoxigenic Aspergillus Species Obtained from the Cote d'Ivoire.</title>
        <authorList>
            <person name="Moore G.G."/>
            <person name="Beltz S.B."/>
            <person name="Mack B.M."/>
        </authorList>
    </citation>
    <scope>NUCLEOTIDE SEQUENCE [LARGE SCALE GENOMIC DNA]</scope>
    <source>
        <strain evidence="2 3">SRRC1468</strain>
    </source>
</reference>
<evidence type="ECO:0000313" key="3">
    <source>
        <dbReference type="Proteomes" id="UP000034291"/>
    </source>
</evidence>
<feature type="compositionally biased region" description="Low complexity" evidence="1">
    <location>
        <begin position="109"/>
        <end position="130"/>
    </location>
</feature>
<evidence type="ECO:0000313" key="2">
    <source>
        <dbReference type="EMBL" id="KKK23957.1"/>
    </source>
</evidence>
<feature type="compositionally biased region" description="Polar residues" evidence="1">
    <location>
        <begin position="300"/>
        <end position="323"/>
    </location>
</feature>
<dbReference type="PANTHER" id="PTHR39610">
    <property type="entry name" value="BZIP DOMAIN-CONTAINING PROTEIN-RELATED"/>
    <property type="match status" value="1"/>
</dbReference>
<dbReference type="Proteomes" id="UP000034291">
    <property type="component" value="Unassembled WGS sequence"/>
</dbReference>
<feature type="compositionally biased region" description="Polar residues" evidence="1">
    <location>
        <begin position="214"/>
        <end position="233"/>
    </location>
</feature>
<dbReference type="AlphaFoldDB" id="A0A0F8XK76"/>
<organism evidence="2 3">
    <name type="scientific">Aspergillus rambellii</name>
    <dbReference type="NCBI Taxonomy" id="308745"/>
    <lineage>
        <taxon>Eukaryota</taxon>
        <taxon>Fungi</taxon>
        <taxon>Dikarya</taxon>
        <taxon>Ascomycota</taxon>
        <taxon>Pezizomycotina</taxon>
        <taxon>Eurotiomycetes</taxon>
        <taxon>Eurotiomycetidae</taxon>
        <taxon>Eurotiales</taxon>
        <taxon>Aspergillaceae</taxon>
        <taxon>Aspergillus</taxon>
        <taxon>Aspergillus subgen. Nidulantes</taxon>
    </lineage>
</organism>
<dbReference type="EMBL" id="JZBS01001139">
    <property type="protein sequence ID" value="KKK23957.1"/>
    <property type="molecule type" value="Genomic_DNA"/>
</dbReference>
<feature type="region of interest" description="Disordered" evidence="1">
    <location>
        <begin position="295"/>
        <end position="342"/>
    </location>
</feature>
<protein>
    <submittedName>
        <fullName evidence="2">Uncharacterized protein</fullName>
    </submittedName>
</protein>
<proteinExistence type="predicted"/>
<feature type="region of interest" description="Disordered" evidence="1">
    <location>
        <begin position="1"/>
        <end position="140"/>
    </location>
</feature>
<feature type="region of interest" description="Disordered" evidence="1">
    <location>
        <begin position="172"/>
        <end position="272"/>
    </location>
</feature>
<keyword evidence="3" id="KW-1185">Reference proteome</keyword>
<name>A0A0F8XK76_9EURO</name>
<sequence>MSPDLNSLPPSRSASTSPRQPRNLPTLSDALSSHPTSSTGVPPTTTANMNSNSHSNTITGDLPRRPYVPMPGPERRRSANLGMITGSNSYNENGAGDVSLTSDHRSSHRSSLSHGLRTSSPSSLGGSPIIATGDPHHQRAPSLGELHQELEQEQEAQVNRLLHTIRSQQTQLEHLQLQQQQQQPQSAVEDAAPPSELSTATPPAAPLPAAGNRASAQFASSLPSRRASQTRSPNLRPIPDPSRGLDTLEWIPGSGENTVRRSSRDESGFHSAEAAMLARENQMLRQRIRELERQVHELTTRSASQGQRAIPSTSSQAPENNIATEPEATTGERSIGEPSDKT</sequence>
<dbReference type="PANTHER" id="PTHR39610:SF2">
    <property type="entry name" value="BZIP DOMAIN-CONTAINING PROTEIN"/>
    <property type="match status" value="1"/>
</dbReference>